<dbReference type="InterPro" id="IPR029044">
    <property type="entry name" value="Nucleotide-diphossugar_trans"/>
</dbReference>
<keyword evidence="2" id="KW-1185">Reference proteome</keyword>
<dbReference type="PANTHER" id="PTHR21485">
    <property type="entry name" value="HAD SUPERFAMILY MEMBERS CMAS AND KDSC"/>
    <property type="match status" value="1"/>
</dbReference>
<accession>A0ABM8ATB7</accession>
<protein>
    <recommendedName>
        <fullName evidence="3">N-acylneuraminate cytidylyltransferase</fullName>
    </recommendedName>
</protein>
<name>A0ABM8ATB7_9BACT</name>
<evidence type="ECO:0008006" key="3">
    <source>
        <dbReference type="Google" id="ProtNLM"/>
    </source>
</evidence>
<evidence type="ECO:0000313" key="2">
    <source>
        <dbReference type="Proteomes" id="UP001061361"/>
    </source>
</evidence>
<organism evidence="1 2">
    <name type="scientific">Pseudodesulfovibrio portus</name>
    <dbReference type="NCBI Taxonomy" id="231439"/>
    <lineage>
        <taxon>Bacteria</taxon>
        <taxon>Pseudomonadati</taxon>
        <taxon>Thermodesulfobacteriota</taxon>
        <taxon>Desulfovibrionia</taxon>
        <taxon>Desulfovibrionales</taxon>
        <taxon>Desulfovibrionaceae</taxon>
    </lineage>
</organism>
<dbReference type="SUPFAM" id="SSF53448">
    <property type="entry name" value="Nucleotide-diphospho-sugar transferases"/>
    <property type="match status" value="1"/>
</dbReference>
<evidence type="ECO:0000313" key="1">
    <source>
        <dbReference type="EMBL" id="BDQ34698.1"/>
    </source>
</evidence>
<gene>
    <name evidence="1" type="ORF">JCM14722_22400</name>
</gene>
<dbReference type="Pfam" id="PF02348">
    <property type="entry name" value="CTP_transf_3"/>
    <property type="match status" value="1"/>
</dbReference>
<dbReference type="EMBL" id="AP026708">
    <property type="protein sequence ID" value="BDQ34698.1"/>
    <property type="molecule type" value="Genomic_DNA"/>
</dbReference>
<sequence>MNMIKGVVAIIPARGGSKGVFCKNIKVLSGKPLIAWTVEQALASSRIDKVIVSTDDEDIAAVAQDYGAEVPFIRPRKLSGDSVPVGDVVPHAIDFLEQAGEFYKAWLCLLPSHPFRTPDMLDSAAKALVDDGFRSFVTVRPIEVYPGRFLTSQNGVLRSVLSKDDDEATVYYRNYGLVFGKSLSRGLGPSYMYPVVEEAHLVDIDTFDDFAHAELVLKEGKYDYAA</sequence>
<dbReference type="Gene3D" id="3.90.550.10">
    <property type="entry name" value="Spore Coat Polysaccharide Biosynthesis Protein SpsA, Chain A"/>
    <property type="match status" value="1"/>
</dbReference>
<dbReference type="InterPro" id="IPR050793">
    <property type="entry name" value="CMP-NeuNAc_synthase"/>
</dbReference>
<dbReference type="Proteomes" id="UP001061361">
    <property type="component" value="Chromosome"/>
</dbReference>
<dbReference type="PANTHER" id="PTHR21485:SF3">
    <property type="entry name" value="N-ACYLNEURAMINATE CYTIDYLYLTRANSFERASE"/>
    <property type="match status" value="1"/>
</dbReference>
<dbReference type="CDD" id="cd02513">
    <property type="entry name" value="CMP-NeuAc_Synthase"/>
    <property type="match status" value="1"/>
</dbReference>
<dbReference type="InterPro" id="IPR003329">
    <property type="entry name" value="Cytidylyl_trans"/>
</dbReference>
<proteinExistence type="predicted"/>
<reference evidence="1" key="1">
    <citation type="submission" date="2022-08" db="EMBL/GenBank/DDBJ databases">
        <title>Genome Sequence of the sulphate-reducing bacterium, Pseudodesulfovibrio portus JCM14722.</title>
        <authorList>
            <person name="Kondo R."/>
            <person name="Kataoka T."/>
        </authorList>
    </citation>
    <scope>NUCLEOTIDE SEQUENCE</scope>
    <source>
        <strain evidence="1">JCM 14722</strain>
    </source>
</reference>